<name>A0A147DR43_9MICO</name>
<dbReference type="EMBL" id="LDRB01000057">
    <property type="protein sequence ID" value="KTR39277.1"/>
    <property type="molecule type" value="Genomic_DNA"/>
</dbReference>
<dbReference type="GO" id="GO:0046872">
    <property type="term" value="F:metal ion binding"/>
    <property type="evidence" value="ECO:0007669"/>
    <property type="project" value="UniProtKB-KW"/>
</dbReference>
<dbReference type="Pfam" id="PF08768">
    <property type="entry name" value="THAP4_heme-bd"/>
    <property type="match status" value="1"/>
</dbReference>
<gene>
    <name evidence="3" type="ORF">NS263_10920</name>
    <name evidence="4" type="ORF">NS359_07475</name>
</gene>
<dbReference type="PANTHER" id="PTHR15854">
    <property type="entry name" value="THAP4 PROTEIN"/>
    <property type="match status" value="1"/>
</dbReference>
<protein>
    <recommendedName>
        <fullName evidence="1">Peroxynitrite isomerase</fullName>
        <ecNumber evidence="1">5.99.-.-</ecNumber>
    </recommendedName>
    <alternativeName>
        <fullName evidence="1">Ferric nitrobindin</fullName>
        <shortName evidence="1">Nb(III)</shortName>
    </alternativeName>
</protein>
<evidence type="ECO:0000313" key="5">
    <source>
        <dbReference type="Proteomes" id="UP000072763"/>
    </source>
</evidence>
<dbReference type="SUPFAM" id="SSF50814">
    <property type="entry name" value="Lipocalins"/>
    <property type="match status" value="1"/>
</dbReference>
<comment type="caution">
    <text evidence="4">The sequence shown here is derived from an EMBL/GenBank/DDBJ whole genome shotgun (WGS) entry which is preliminary data.</text>
</comment>
<dbReference type="Gene3D" id="2.40.128.20">
    <property type="match status" value="1"/>
</dbReference>
<dbReference type="CDD" id="cd07828">
    <property type="entry name" value="lipocalin_heme-bd-THAP4-like"/>
    <property type="match status" value="1"/>
</dbReference>
<comment type="pathway">
    <text evidence="1">Nitrogen metabolism.</text>
</comment>
<feature type="binding site" description="axial binding residue" evidence="1">
    <location>
        <position position="191"/>
    </location>
    <ligand>
        <name>heme b</name>
        <dbReference type="ChEBI" id="CHEBI:60344"/>
    </ligand>
    <ligandPart>
        <name>Fe</name>
        <dbReference type="ChEBI" id="CHEBI:18248"/>
    </ligandPart>
</feature>
<keyword evidence="1" id="KW-0413">Isomerase</keyword>
<feature type="short sequence motif" description="GXWXGXG" evidence="1">
    <location>
        <begin position="20"/>
        <end position="26"/>
    </location>
</feature>
<organism evidence="4 5">
    <name type="scientific">Curtobacterium oceanosedimentum</name>
    <dbReference type="NCBI Taxonomy" id="465820"/>
    <lineage>
        <taxon>Bacteria</taxon>
        <taxon>Bacillati</taxon>
        <taxon>Actinomycetota</taxon>
        <taxon>Actinomycetes</taxon>
        <taxon>Micrococcales</taxon>
        <taxon>Microbacteriaceae</taxon>
        <taxon>Curtobacterium</taxon>
    </lineage>
</organism>
<dbReference type="GO" id="GO:0062213">
    <property type="term" value="F:peroxynitrite isomerase activity"/>
    <property type="evidence" value="ECO:0007669"/>
    <property type="project" value="UniProtKB-UniRule"/>
</dbReference>
<comment type="catalytic activity">
    <reaction evidence="1">
        <text>peroxynitrite = nitrate</text>
        <dbReference type="Rhea" id="RHEA:63116"/>
        <dbReference type="ChEBI" id="CHEBI:17632"/>
        <dbReference type="ChEBI" id="CHEBI:25941"/>
    </reaction>
</comment>
<sequence length="200" mass="21996">MIELPEGLAPELVPLSWLVGVWEGTGVVEYPVGDEDEPRKYEFGQRVSFSHDGLPYLNYSSTTWLLDDEHTPLAAEMGYWRIDRPNEPGDRGPAMLMGDGPAPFSTVESVETLRNTTDGFDVEAAIIHPTGVNELYVGRVKKGRIDLATDAVMRSPNAKDYSAATRLYGLVEGKLFWAWDIAALGQQLTSHASGQLAKVD</sequence>
<dbReference type="InterPro" id="IPR045165">
    <property type="entry name" value="Nitrobindin"/>
</dbReference>
<evidence type="ECO:0000259" key="2">
    <source>
        <dbReference type="Pfam" id="PF08768"/>
    </source>
</evidence>
<dbReference type="Proteomes" id="UP000078335">
    <property type="component" value="Unassembled WGS sequence"/>
</dbReference>
<dbReference type="PATRIC" id="fig|465820.3.peg.2266"/>
<evidence type="ECO:0000313" key="3">
    <source>
        <dbReference type="EMBL" id="KTR39277.1"/>
    </source>
</evidence>
<comment type="function">
    <text evidence="1">Heme-binding protein able to scavenge peroxynitrite and to protect free L-tyrosine against peroxynitrite-mediated nitration, by acting as a peroxynitrite isomerase that converts peroxynitrite to nitrate. Therefore, this protein likely plays a role in peroxynitrite sensing and in the detoxification of reactive nitrogen and oxygen species (RNS and ROS, respectively). Is able to bind nitric oxide (NO) in vitro, but may act as a sensor of peroxynitrite levels in vivo.</text>
</comment>
<dbReference type="InterPro" id="IPR022939">
    <property type="entry name" value="Nb(III)_bact/plant"/>
</dbReference>
<dbReference type="EMBL" id="LDRC01000038">
    <property type="protein sequence ID" value="KTR52085.1"/>
    <property type="molecule type" value="Genomic_DNA"/>
</dbReference>
<dbReference type="STRING" id="465820.NS263_10920"/>
<proteinExistence type="inferred from homology"/>
<dbReference type="EC" id="5.99.-.-" evidence="1"/>
<keyword evidence="1" id="KW-0349">Heme</keyword>
<feature type="domain" description="THAP4-like heme-binding" evidence="2">
    <location>
        <begin position="11"/>
        <end position="198"/>
    </location>
</feature>
<keyword evidence="1" id="KW-0479">Metal-binding</keyword>
<accession>A0A147DR43</accession>
<dbReference type="Proteomes" id="UP000072763">
    <property type="component" value="Unassembled WGS sequence"/>
</dbReference>
<dbReference type="RefSeq" id="WP_058729297.1">
    <property type="nucleotide sequence ID" value="NZ_LDRB01000057.1"/>
</dbReference>
<keyword evidence="6" id="KW-1185">Reference proteome</keyword>
<dbReference type="InterPro" id="IPR012674">
    <property type="entry name" value="Calycin"/>
</dbReference>
<reference evidence="5 6" key="1">
    <citation type="journal article" date="2016" name="Front. Microbiol.">
        <title>Genomic Resource of Rice Seed Associated Bacteria.</title>
        <authorList>
            <person name="Midha S."/>
            <person name="Bansal K."/>
            <person name="Sharma S."/>
            <person name="Kumar N."/>
            <person name="Patil P.P."/>
            <person name="Chaudhry V."/>
            <person name="Patil P.B."/>
        </authorList>
    </citation>
    <scope>NUCLEOTIDE SEQUENCE [LARGE SCALE GENOMIC DNA]</scope>
    <source>
        <strain evidence="3 6">NS263</strain>
        <strain evidence="4 5">NS359</strain>
    </source>
</reference>
<dbReference type="OrthoDB" id="4804006at2"/>
<comment type="caution">
    <text evidence="1">Lacks conserved residue(s) required for the propagation of feature annotation.</text>
</comment>
<dbReference type="HAMAP" id="MF_01297">
    <property type="entry name" value="nitrobindin"/>
    <property type="match status" value="1"/>
</dbReference>
<evidence type="ECO:0000313" key="6">
    <source>
        <dbReference type="Proteomes" id="UP000078335"/>
    </source>
</evidence>
<dbReference type="InterPro" id="IPR014878">
    <property type="entry name" value="THAP4-like_heme-bd"/>
</dbReference>
<comment type="cofactor">
    <cofactor evidence="1">
        <name>heme b</name>
        <dbReference type="ChEBI" id="CHEBI:60344"/>
    </cofactor>
    <text evidence="1">Binds 1 heme b group per subunit, that coordinates a highly solvent-exposed Fe(III) atom.</text>
</comment>
<keyword evidence="1" id="KW-0408">Iron</keyword>
<evidence type="ECO:0000256" key="1">
    <source>
        <dbReference type="HAMAP-Rule" id="MF_01297"/>
    </source>
</evidence>
<dbReference type="AlphaFoldDB" id="A0A147DR43"/>
<dbReference type="PANTHER" id="PTHR15854:SF4">
    <property type="entry name" value="PEROXYNITRITE ISOMERASE THAP4"/>
    <property type="match status" value="1"/>
</dbReference>
<comment type="domain">
    <text evidence="1">Forms a 10-stranded antiparallel beta-barrel structure able to accommodate a hydrophobic ligand in its interior. In fact, this fold hosts the heme group, which is located in a wide surface cleft.</text>
</comment>
<evidence type="ECO:0000313" key="4">
    <source>
        <dbReference type="EMBL" id="KTR52085.1"/>
    </source>
</evidence>
<comment type="similarity">
    <text evidence="1">Belongs to the nitrobindin family.</text>
</comment>
<feature type="binding site" evidence="1">
    <location>
        <position position="159"/>
    </location>
    <ligand>
        <name>heme b</name>
        <dbReference type="ChEBI" id="CHEBI:60344"/>
    </ligand>
</feature>
<dbReference type="GO" id="GO:0020037">
    <property type="term" value="F:heme binding"/>
    <property type="evidence" value="ECO:0007669"/>
    <property type="project" value="UniProtKB-UniRule"/>
</dbReference>